<dbReference type="AlphaFoldDB" id="A0A699QNY4"/>
<reference evidence="1" key="1">
    <citation type="journal article" date="2019" name="Sci. Rep.">
        <title>Draft genome of Tanacetum cinerariifolium, the natural source of mosquito coil.</title>
        <authorList>
            <person name="Yamashiro T."/>
            <person name="Shiraishi A."/>
            <person name="Satake H."/>
            <person name="Nakayama K."/>
        </authorList>
    </citation>
    <scope>NUCLEOTIDE SEQUENCE</scope>
</reference>
<sequence length="134" mass="15255">MANENVSTPAPTRSDDQILSFAVWDTLMFEAKTGVYRFQLDEDWFRLDANLLREALEITPVDQAHQFVAPPSGDAIMDFVNQLGYPREIHFVSRMAVNNLYQPWRAILSMINQCLTDKTLVLIGPDIQSFKCCG</sequence>
<accession>A0A699QNY4</accession>
<proteinExistence type="predicted"/>
<feature type="non-terminal residue" evidence="1">
    <location>
        <position position="134"/>
    </location>
</feature>
<comment type="caution">
    <text evidence="1">The sequence shown here is derived from an EMBL/GenBank/DDBJ whole genome shotgun (WGS) entry which is preliminary data.</text>
</comment>
<organism evidence="1">
    <name type="scientific">Tanacetum cinerariifolium</name>
    <name type="common">Dalmatian daisy</name>
    <name type="synonym">Chrysanthemum cinerariifolium</name>
    <dbReference type="NCBI Taxonomy" id="118510"/>
    <lineage>
        <taxon>Eukaryota</taxon>
        <taxon>Viridiplantae</taxon>
        <taxon>Streptophyta</taxon>
        <taxon>Embryophyta</taxon>
        <taxon>Tracheophyta</taxon>
        <taxon>Spermatophyta</taxon>
        <taxon>Magnoliopsida</taxon>
        <taxon>eudicotyledons</taxon>
        <taxon>Gunneridae</taxon>
        <taxon>Pentapetalae</taxon>
        <taxon>asterids</taxon>
        <taxon>campanulids</taxon>
        <taxon>Asterales</taxon>
        <taxon>Asteraceae</taxon>
        <taxon>Asteroideae</taxon>
        <taxon>Anthemideae</taxon>
        <taxon>Anthemidinae</taxon>
        <taxon>Tanacetum</taxon>
    </lineage>
</organism>
<gene>
    <name evidence="1" type="ORF">Tci_843568</name>
</gene>
<name>A0A699QNY4_TANCI</name>
<protein>
    <submittedName>
        <fullName evidence="1">Uncharacterized protein</fullName>
    </submittedName>
</protein>
<dbReference type="EMBL" id="BKCJ011034025">
    <property type="protein sequence ID" value="GFC71598.1"/>
    <property type="molecule type" value="Genomic_DNA"/>
</dbReference>
<evidence type="ECO:0000313" key="1">
    <source>
        <dbReference type="EMBL" id="GFC71598.1"/>
    </source>
</evidence>